<dbReference type="GO" id="GO:0005829">
    <property type="term" value="C:cytosol"/>
    <property type="evidence" value="ECO:0007669"/>
    <property type="project" value="TreeGrafter"/>
</dbReference>
<dbReference type="InterPro" id="IPR002767">
    <property type="entry name" value="Thiamine_BP"/>
</dbReference>
<evidence type="ECO:0000259" key="2">
    <source>
        <dbReference type="Pfam" id="PF01910"/>
    </source>
</evidence>
<evidence type="ECO:0000313" key="4">
    <source>
        <dbReference type="Proteomes" id="UP000678228"/>
    </source>
</evidence>
<accession>A0A941AM44</accession>
<dbReference type="InterPro" id="IPR029756">
    <property type="entry name" value="MTH1187/YkoF-like"/>
</dbReference>
<protein>
    <submittedName>
        <fullName evidence="3">Thiamine-binding protein</fullName>
    </submittedName>
</protein>
<dbReference type="Proteomes" id="UP000678228">
    <property type="component" value="Unassembled WGS sequence"/>
</dbReference>
<keyword evidence="4" id="KW-1185">Reference proteome</keyword>
<dbReference type="InterPro" id="IPR051614">
    <property type="entry name" value="UPF0045_domain"/>
</dbReference>
<reference evidence="3" key="1">
    <citation type="submission" date="2021-03" db="EMBL/GenBank/DDBJ databases">
        <title>Bacillus suaedae sp. nov., isolated from Suaeda aralocaspica.</title>
        <authorList>
            <person name="Lei R.F.R."/>
        </authorList>
    </citation>
    <scope>NUCLEOTIDE SEQUENCE</scope>
    <source>
        <strain evidence="3">YZJH907-2</strain>
    </source>
</reference>
<comment type="similarity">
    <text evidence="1">Belongs to the UPF0045 family.</text>
</comment>
<dbReference type="Pfam" id="PF01910">
    <property type="entry name" value="Thiamine_BP"/>
    <property type="match status" value="1"/>
</dbReference>
<name>A0A941AM44_9BACI</name>
<dbReference type="PANTHER" id="PTHR33777:SF1">
    <property type="entry name" value="UPF0045 PROTEIN ECM15"/>
    <property type="match status" value="1"/>
</dbReference>
<dbReference type="Gene3D" id="3.30.70.930">
    <property type="match status" value="1"/>
</dbReference>
<dbReference type="EMBL" id="JAGKSQ010000001">
    <property type="protein sequence ID" value="MBP3950080.1"/>
    <property type="molecule type" value="Genomic_DNA"/>
</dbReference>
<gene>
    <name evidence="3" type="ORF">J7W16_02970</name>
</gene>
<dbReference type="PANTHER" id="PTHR33777">
    <property type="entry name" value="UPF0045 PROTEIN ECM15"/>
    <property type="match status" value="1"/>
</dbReference>
<dbReference type="RefSeq" id="WP_210595694.1">
    <property type="nucleotide sequence ID" value="NZ_JAGKSQ010000001.1"/>
</dbReference>
<dbReference type="AlphaFoldDB" id="A0A941AM44"/>
<evidence type="ECO:0000256" key="1">
    <source>
        <dbReference type="ARBA" id="ARBA00010272"/>
    </source>
</evidence>
<proteinExistence type="inferred from homology"/>
<evidence type="ECO:0000313" key="3">
    <source>
        <dbReference type="EMBL" id="MBP3950080.1"/>
    </source>
</evidence>
<dbReference type="SUPFAM" id="SSF89957">
    <property type="entry name" value="MTH1187/YkoF-like"/>
    <property type="match status" value="1"/>
</dbReference>
<comment type="caution">
    <text evidence="3">The sequence shown here is derived from an EMBL/GenBank/DDBJ whole genome shotgun (WGS) entry which is preliminary data.</text>
</comment>
<feature type="domain" description="Thiamine-binding protein" evidence="2">
    <location>
        <begin position="7"/>
        <end position="90"/>
    </location>
</feature>
<sequence length="91" mass="10001">MATVTAGIQVLPNGKDMNTDGMIPEIVDLVKESGLKYHIGPMETVVEGRLPEVFELIEHAQQVSIQTGATEVMSNIKIHYRPDGVEINDKL</sequence>
<organism evidence="3 4">
    <name type="scientific">Halalkalibacter suaedae</name>
    <dbReference type="NCBI Taxonomy" id="2822140"/>
    <lineage>
        <taxon>Bacteria</taxon>
        <taxon>Bacillati</taxon>
        <taxon>Bacillota</taxon>
        <taxon>Bacilli</taxon>
        <taxon>Bacillales</taxon>
        <taxon>Bacillaceae</taxon>
        <taxon>Halalkalibacter</taxon>
    </lineage>
</organism>